<dbReference type="AlphaFoldDB" id="A0A1I1XTJ2"/>
<evidence type="ECO:0000256" key="1">
    <source>
        <dbReference type="SAM" id="Phobius"/>
    </source>
</evidence>
<keyword evidence="1" id="KW-0812">Transmembrane</keyword>
<organism evidence="2 3">
    <name type="scientific">Paenibacillus algorifonticola</name>
    <dbReference type="NCBI Taxonomy" id="684063"/>
    <lineage>
        <taxon>Bacteria</taxon>
        <taxon>Bacillati</taxon>
        <taxon>Bacillota</taxon>
        <taxon>Bacilli</taxon>
        <taxon>Bacillales</taxon>
        <taxon>Paenibacillaceae</taxon>
        <taxon>Paenibacillus</taxon>
    </lineage>
</organism>
<accession>A0A1I1XTJ2</accession>
<protein>
    <submittedName>
        <fullName evidence="2">Uncharacterized protein</fullName>
    </submittedName>
</protein>
<dbReference type="OrthoDB" id="2645759at2"/>
<keyword evidence="1" id="KW-1133">Transmembrane helix</keyword>
<sequence>MSLPTLIVLCIAISFGMIQMPALIKKKLKREAFAYFLLLSAGTAFSIYAANVKPVPSPLNALITIYEPVNQFFDRMFRP</sequence>
<dbReference type="EMBL" id="FONN01000001">
    <property type="protein sequence ID" value="SFE10539.1"/>
    <property type="molecule type" value="Genomic_DNA"/>
</dbReference>
<dbReference type="RefSeq" id="WP_046230434.1">
    <property type="nucleotide sequence ID" value="NZ_FONN01000001.1"/>
</dbReference>
<proteinExistence type="predicted"/>
<feature type="transmembrane region" description="Helical" evidence="1">
    <location>
        <begin position="6"/>
        <end position="24"/>
    </location>
</feature>
<keyword evidence="1" id="KW-0472">Membrane</keyword>
<evidence type="ECO:0000313" key="3">
    <source>
        <dbReference type="Proteomes" id="UP000183410"/>
    </source>
</evidence>
<gene>
    <name evidence="2" type="ORF">SAMN04487969_10173</name>
</gene>
<dbReference type="Proteomes" id="UP000183410">
    <property type="component" value="Unassembled WGS sequence"/>
</dbReference>
<feature type="transmembrane region" description="Helical" evidence="1">
    <location>
        <begin position="33"/>
        <end position="50"/>
    </location>
</feature>
<evidence type="ECO:0000313" key="2">
    <source>
        <dbReference type="EMBL" id="SFE10539.1"/>
    </source>
</evidence>
<reference evidence="3" key="1">
    <citation type="submission" date="2016-10" db="EMBL/GenBank/DDBJ databases">
        <authorList>
            <person name="Varghese N."/>
            <person name="Submissions S."/>
        </authorList>
    </citation>
    <scope>NUCLEOTIDE SEQUENCE [LARGE SCALE GENOMIC DNA]</scope>
    <source>
        <strain evidence="3">CGMCC 1.10223</strain>
    </source>
</reference>
<keyword evidence="3" id="KW-1185">Reference proteome</keyword>
<name>A0A1I1XTJ2_9BACL</name>